<proteinExistence type="predicted"/>
<feature type="transmembrane region" description="Helical" evidence="4">
    <location>
        <begin position="278"/>
        <end position="297"/>
    </location>
</feature>
<evidence type="ECO:0000256" key="4">
    <source>
        <dbReference type="SAM" id="Phobius"/>
    </source>
</evidence>
<feature type="transmembrane region" description="Helical" evidence="4">
    <location>
        <begin position="361"/>
        <end position="380"/>
    </location>
</feature>
<evidence type="ECO:0000313" key="6">
    <source>
        <dbReference type="Proteomes" id="UP000280792"/>
    </source>
</evidence>
<dbReference type="AlphaFoldDB" id="A0A3P3VRE1"/>
<protein>
    <submittedName>
        <fullName evidence="5">Uncharacterized protein</fullName>
    </submittedName>
</protein>
<sequence length="533" mass="59391">MTSTSNPRASLLPWCLLLLVASLVPYYQALLSGFVLDDWPVIVENPAIRSLDSIASFFTQSVWSNTPERSSNFIYRPLFLLTQALNYQLWGLNPLGYHLLNLALHCANTLLLLLILRRLLPAASLNALGLACLLFALHPTHVESVNWIAGVTDPQLTALILISFYAYLRGDQRVWLLLSWVAFALALLAKEVAVSFPLLLLALHLLRRQPLPWARWLPFLGLTLAYFILRSQALGSGVALGRFNLDQLPLLLGFSGQYLQLLVIPWPSAYYYNAPMEPLSILIGWLVILGLGLLCWRAWQRAQWVLLLGGAWFAASLAPALALALLDNPTFAQRFLYLPSAGAAIALAAVLSSVRLSRPLYAGLGLAALLFAGLCVHYSSHWKSDQNFYLFALENSGQHRGPIVGLARTVAREEGSLTTAQLLELIEQRFPDPGQHALTLETVGTDYGQRGQLELSDAIFRHLLDRYPDYAMGWFGLGNLAWMQKDLKGAVAHYLRAAQLQPRDPQICQNLQAVLRAARDPQHRSDFQRLCRD</sequence>
<dbReference type="PANTHER" id="PTHR44227:SF3">
    <property type="entry name" value="PROTEIN O-MANNOSYL-TRANSFERASE TMTC4"/>
    <property type="match status" value="1"/>
</dbReference>
<name>A0A3P3VRE1_9GAMM</name>
<keyword evidence="4" id="KW-1133">Transmembrane helix</keyword>
<feature type="transmembrane region" description="Helical" evidence="4">
    <location>
        <begin position="123"/>
        <end position="141"/>
    </location>
</feature>
<evidence type="ECO:0000256" key="1">
    <source>
        <dbReference type="ARBA" id="ARBA00022737"/>
    </source>
</evidence>
<dbReference type="InterPro" id="IPR011990">
    <property type="entry name" value="TPR-like_helical_dom_sf"/>
</dbReference>
<dbReference type="EMBL" id="QWEZ01000001">
    <property type="protein sequence ID" value="RRJ85305.1"/>
    <property type="molecule type" value="Genomic_DNA"/>
</dbReference>
<feature type="transmembrane region" description="Helical" evidence="4">
    <location>
        <begin position="147"/>
        <end position="168"/>
    </location>
</feature>
<dbReference type="PANTHER" id="PTHR44227">
    <property type="match status" value="1"/>
</dbReference>
<dbReference type="SMART" id="SM00028">
    <property type="entry name" value="TPR"/>
    <property type="match status" value="1"/>
</dbReference>
<keyword evidence="4" id="KW-0472">Membrane</keyword>
<reference evidence="5 6" key="1">
    <citation type="submission" date="2018-08" db="EMBL/GenBank/DDBJ databases">
        <authorList>
            <person name="Khan S.A."/>
        </authorList>
    </citation>
    <scope>NUCLEOTIDE SEQUENCE [LARGE SCALE GENOMIC DNA]</scope>
    <source>
        <strain evidence="5 6">GTF-13</strain>
    </source>
</reference>
<keyword evidence="6" id="KW-1185">Reference proteome</keyword>
<comment type="caution">
    <text evidence="5">The sequence shown here is derived from an EMBL/GenBank/DDBJ whole genome shotgun (WGS) entry which is preliminary data.</text>
</comment>
<feature type="transmembrane region" description="Helical" evidence="4">
    <location>
        <begin position="250"/>
        <end position="272"/>
    </location>
</feature>
<feature type="transmembrane region" description="Helical" evidence="4">
    <location>
        <begin position="304"/>
        <end position="324"/>
    </location>
</feature>
<organism evidence="5 6">
    <name type="scientific">Aestuariirhabdus litorea</name>
    <dbReference type="NCBI Taxonomy" id="2528527"/>
    <lineage>
        <taxon>Bacteria</taxon>
        <taxon>Pseudomonadati</taxon>
        <taxon>Pseudomonadota</taxon>
        <taxon>Gammaproteobacteria</taxon>
        <taxon>Oceanospirillales</taxon>
        <taxon>Aestuariirhabdaceae</taxon>
        <taxon>Aestuariirhabdus</taxon>
    </lineage>
</organism>
<evidence type="ECO:0000313" key="5">
    <source>
        <dbReference type="EMBL" id="RRJ85305.1"/>
    </source>
</evidence>
<gene>
    <name evidence="5" type="ORF">D0544_09665</name>
</gene>
<dbReference type="RefSeq" id="WP_125015731.1">
    <property type="nucleotide sequence ID" value="NZ_QWEZ01000001.1"/>
</dbReference>
<feature type="transmembrane region" description="Helical" evidence="4">
    <location>
        <begin position="175"/>
        <end position="201"/>
    </location>
</feature>
<dbReference type="Gene3D" id="1.25.40.10">
    <property type="entry name" value="Tetratricopeptide repeat domain"/>
    <property type="match status" value="1"/>
</dbReference>
<dbReference type="PROSITE" id="PS50005">
    <property type="entry name" value="TPR"/>
    <property type="match status" value="1"/>
</dbReference>
<dbReference type="Proteomes" id="UP000280792">
    <property type="component" value="Unassembled WGS sequence"/>
</dbReference>
<dbReference type="InterPro" id="IPR052346">
    <property type="entry name" value="O-mannosyl-transferase_TMTC"/>
</dbReference>
<accession>A0A3P3VRE1</accession>
<evidence type="ECO:0000256" key="3">
    <source>
        <dbReference type="PROSITE-ProRule" id="PRU00339"/>
    </source>
</evidence>
<feature type="transmembrane region" description="Helical" evidence="4">
    <location>
        <begin position="336"/>
        <end position="354"/>
    </location>
</feature>
<keyword evidence="1" id="KW-0677">Repeat</keyword>
<reference evidence="5 6" key="2">
    <citation type="submission" date="2018-12" db="EMBL/GenBank/DDBJ databases">
        <title>Simiduia agarivorans gen. nov., sp. nov., a marine, agarolytic bacterium isolated from shallow coastal water from Keelung, Taiwan.</title>
        <authorList>
            <person name="Shieh W.Y."/>
        </authorList>
    </citation>
    <scope>NUCLEOTIDE SEQUENCE [LARGE SCALE GENOMIC DNA]</scope>
    <source>
        <strain evidence="5 6">GTF-13</strain>
    </source>
</reference>
<dbReference type="InterPro" id="IPR019734">
    <property type="entry name" value="TPR_rpt"/>
</dbReference>
<keyword evidence="2 3" id="KW-0802">TPR repeat</keyword>
<keyword evidence="4" id="KW-0812">Transmembrane</keyword>
<feature type="transmembrane region" description="Helical" evidence="4">
    <location>
        <begin position="213"/>
        <end position="229"/>
    </location>
</feature>
<dbReference type="Pfam" id="PF13432">
    <property type="entry name" value="TPR_16"/>
    <property type="match status" value="1"/>
</dbReference>
<dbReference type="SUPFAM" id="SSF48452">
    <property type="entry name" value="TPR-like"/>
    <property type="match status" value="1"/>
</dbReference>
<evidence type="ECO:0000256" key="2">
    <source>
        <dbReference type="ARBA" id="ARBA00022803"/>
    </source>
</evidence>
<feature type="transmembrane region" description="Helical" evidence="4">
    <location>
        <begin position="95"/>
        <end position="116"/>
    </location>
</feature>
<feature type="repeat" description="TPR" evidence="3">
    <location>
        <begin position="471"/>
        <end position="504"/>
    </location>
</feature>